<keyword evidence="1" id="KW-0456">Lyase</keyword>
<dbReference type="EMBL" id="CP062222">
    <property type="protein sequence ID" value="QTC90216.1"/>
    <property type="molecule type" value="Genomic_DNA"/>
</dbReference>
<dbReference type="PANTHER" id="PTHR42905:SF16">
    <property type="entry name" value="CARBOXYPHOSPHONOENOLPYRUVATE PHOSPHONOMUTASE-LIKE PROTEIN (AFU_ORTHOLOGUE AFUA_5G07230)"/>
    <property type="match status" value="1"/>
</dbReference>
<dbReference type="CDD" id="cd00377">
    <property type="entry name" value="ICL_PEPM"/>
    <property type="match status" value="1"/>
</dbReference>
<dbReference type="KEGG" id="bgoe:IFJ75_13105"/>
<sequence>MTKFRDLHASGLLILPNAWDAASAVVARAAGAKAVATTSAGVAWALGWPDGAEGQAAPPEGELLAALERIVRVAGVPVSADCEAGFSDDPAEAAGFIRRVIETGAAGINIEDGAGSAEGLADKIAAIRAAVGPELFINARCDLWLRGNGPVEGRLEEAARRTALYREAGADGLFMPGVTDEPTIRELVGFGLPLNLLARTALPGAAALEGMGVRRLSAGSNMSAAAYGTADRLTRAFLADGLSGPQVEAAMDYGALNALMSGG</sequence>
<dbReference type="AlphaFoldDB" id="A0A975C2N5"/>
<dbReference type="Pfam" id="PF13714">
    <property type="entry name" value="PEP_mutase"/>
    <property type="match status" value="1"/>
</dbReference>
<dbReference type="InterPro" id="IPR039556">
    <property type="entry name" value="ICL/PEPM"/>
</dbReference>
<keyword evidence="2" id="KW-1185">Reference proteome</keyword>
<dbReference type="InterPro" id="IPR040442">
    <property type="entry name" value="Pyrv_kinase-like_dom_sf"/>
</dbReference>
<dbReference type="InterPro" id="IPR015813">
    <property type="entry name" value="Pyrv/PenolPyrv_kinase-like_dom"/>
</dbReference>
<name>A0A975C2N5_9CAUL</name>
<dbReference type="PANTHER" id="PTHR42905">
    <property type="entry name" value="PHOSPHOENOLPYRUVATE CARBOXYLASE"/>
    <property type="match status" value="1"/>
</dbReference>
<proteinExistence type="predicted"/>
<dbReference type="Gene3D" id="3.20.20.60">
    <property type="entry name" value="Phosphoenolpyruvate-binding domains"/>
    <property type="match status" value="1"/>
</dbReference>
<dbReference type="Proteomes" id="UP000663918">
    <property type="component" value="Chromosome"/>
</dbReference>
<organism evidence="1 2">
    <name type="scientific">Brevundimonas goettingensis</name>
    <dbReference type="NCBI Taxonomy" id="2774190"/>
    <lineage>
        <taxon>Bacteria</taxon>
        <taxon>Pseudomonadati</taxon>
        <taxon>Pseudomonadota</taxon>
        <taxon>Alphaproteobacteria</taxon>
        <taxon>Caulobacterales</taxon>
        <taxon>Caulobacteraceae</taxon>
        <taxon>Brevundimonas</taxon>
    </lineage>
</organism>
<gene>
    <name evidence="1" type="ORF">IFJ75_13105</name>
</gene>
<dbReference type="GO" id="GO:0016829">
    <property type="term" value="F:lyase activity"/>
    <property type="evidence" value="ECO:0007669"/>
    <property type="project" value="UniProtKB-KW"/>
</dbReference>
<evidence type="ECO:0000313" key="1">
    <source>
        <dbReference type="EMBL" id="QTC90216.1"/>
    </source>
</evidence>
<reference evidence="1" key="1">
    <citation type="submission" date="2020-09" db="EMBL/GenBank/DDBJ databases">
        <title>Brevundimonas sp. LVF2 isolated from a puddle in Goettingen, Germany.</title>
        <authorList>
            <person name="Friedrich I."/>
            <person name="Klassen A."/>
            <person name="Hannes N."/>
            <person name="Schneider D."/>
            <person name="Hertel R."/>
            <person name="Daniel R."/>
        </authorList>
    </citation>
    <scope>NUCLEOTIDE SEQUENCE</scope>
    <source>
        <strain evidence="1">LVF2</strain>
    </source>
</reference>
<protein>
    <submittedName>
        <fullName evidence="1">Isocitrate lyase/phosphoenolpyruvate mutase family protein</fullName>
    </submittedName>
</protein>
<accession>A0A975C2N5</accession>
<evidence type="ECO:0000313" key="2">
    <source>
        <dbReference type="Proteomes" id="UP000663918"/>
    </source>
</evidence>
<dbReference type="SUPFAM" id="SSF51621">
    <property type="entry name" value="Phosphoenolpyruvate/pyruvate domain"/>
    <property type="match status" value="1"/>
</dbReference>
<dbReference type="RefSeq" id="WP_207868637.1">
    <property type="nucleotide sequence ID" value="NZ_CP062222.1"/>
</dbReference>